<comment type="subcellular location">
    <subcellularLocation>
        <location evidence="1">Endoplasmic reticulum membrane</location>
        <topology evidence="1">Multi-pass membrane protein</topology>
    </subcellularLocation>
</comment>
<gene>
    <name evidence="13" type="primary">TDEL0E01420</name>
    <name evidence="13" type="ORF">TDEL_0E01420</name>
</gene>
<proteinExistence type="inferred from homology"/>
<protein>
    <recommendedName>
        <fullName evidence="12">Translocon Sec61/SecY plug domain-containing protein</fullName>
    </recommendedName>
</protein>
<dbReference type="AlphaFoldDB" id="G8ZUU1"/>
<dbReference type="HOGENOM" id="CLU_031763_2_1_1"/>
<dbReference type="InterPro" id="IPR002208">
    <property type="entry name" value="SecY/SEC61-alpha"/>
</dbReference>
<dbReference type="SUPFAM" id="SSF103491">
    <property type="entry name" value="Preprotein translocase SecY subunit"/>
    <property type="match status" value="1"/>
</dbReference>
<dbReference type="STRING" id="1076872.G8ZUU1"/>
<sequence length="515" mass="57133">MKLKNRQYYSSSIRFKGIYSIYQRNKSHWSGTVSQRMSGRLLDLFKPFEAYLPEVIAPQRKVPYNQKLIWTGVSLLIFLVLGQMPLYGIVSSETSDPLYWLRAMLASNRGTLMELGVSPIITSSMIFQFLQGTQLLQVDVQNKHDRELFQIAQKVCAIVLTFGQAVVVVLSGNYGKPGDLGIAISLLLIFQLMFASFIVLLLDELSSKGYGLGSGISLFTATNIAEQIFWKAFAPTTVNSGRGKEFEGAMIAFFHLLAVRKDKKRALVEAFYRSNLPNMFQVIATVFVFLFVLYLQGFRYELPIRSTKVRGQIGTYPIKLFYTSNTPIMLQAALTSNIFLISQILYQKFPSNPVIRLLGVWGVKPGQPGPQQALSGLAYYIQPPTSVKEIPLDPIKTVIYVAFVLGVCALFSKTWIEVSGTSPRDIAKQFKEQGMVINGKRETSVYRELKKIIPTAAAFGGATIGALSVCSDFLGTLGSGTSILMATTTIYGYYEMAAKEGGFSKNFIAGVSELM</sequence>
<evidence type="ECO:0000256" key="6">
    <source>
        <dbReference type="ARBA" id="ARBA00022927"/>
    </source>
</evidence>
<dbReference type="InterPro" id="IPR030659">
    <property type="entry name" value="SecY_CS"/>
</dbReference>
<keyword evidence="9 11" id="KW-0472">Membrane</keyword>
<keyword evidence="4 11" id="KW-0812">Transmembrane</keyword>
<dbReference type="InParanoid" id="G8ZUU1"/>
<dbReference type="FunFam" id="1.10.3370.10:FF:000002">
    <property type="entry name" value="Transport Sec61 subunit alpha isoform 2"/>
    <property type="match status" value="1"/>
</dbReference>
<evidence type="ECO:0000256" key="1">
    <source>
        <dbReference type="ARBA" id="ARBA00004477"/>
    </source>
</evidence>
<dbReference type="EMBL" id="HE616746">
    <property type="protein sequence ID" value="CCE92385.1"/>
    <property type="molecule type" value="Genomic_DNA"/>
</dbReference>
<feature type="transmembrane region" description="Helical" evidence="11">
    <location>
        <begin position="110"/>
        <end position="130"/>
    </location>
</feature>
<feature type="transmembrane region" description="Helical" evidence="11">
    <location>
        <begin position="68"/>
        <end position="90"/>
    </location>
</feature>
<evidence type="ECO:0000313" key="13">
    <source>
        <dbReference type="EMBL" id="CCE92385.1"/>
    </source>
</evidence>
<feature type="domain" description="Translocon Sec61/SecY plug" evidence="12">
    <location>
        <begin position="76"/>
        <end position="110"/>
    </location>
</feature>
<keyword evidence="8" id="KW-0811">Translocation</keyword>
<dbReference type="InterPro" id="IPR019561">
    <property type="entry name" value="Translocon_Sec61/SecY_plug_dom"/>
</dbReference>
<dbReference type="Gene3D" id="1.10.3370.10">
    <property type="entry name" value="SecY subunit domain"/>
    <property type="match status" value="1"/>
</dbReference>
<organism evidence="13 14">
    <name type="scientific">Torulaspora delbrueckii</name>
    <name type="common">Yeast</name>
    <name type="synonym">Candida colliculosa</name>
    <dbReference type="NCBI Taxonomy" id="4950"/>
    <lineage>
        <taxon>Eukaryota</taxon>
        <taxon>Fungi</taxon>
        <taxon>Dikarya</taxon>
        <taxon>Ascomycota</taxon>
        <taxon>Saccharomycotina</taxon>
        <taxon>Saccharomycetes</taxon>
        <taxon>Saccharomycetales</taxon>
        <taxon>Saccharomycetaceae</taxon>
        <taxon>Torulaspora</taxon>
    </lineage>
</organism>
<keyword evidence="14" id="KW-1185">Reference proteome</keyword>
<evidence type="ECO:0000256" key="4">
    <source>
        <dbReference type="ARBA" id="ARBA00022692"/>
    </source>
</evidence>
<dbReference type="GO" id="GO:0031204">
    <property type="term" value="P:post-translational protein targeting to membrane, translocation"/>
    <property type="evidence" value="ECO:0007669"/>
    <property type="project" value="EnsemblFungi"/>
</dbReference>
<name>G8ZUU1_TORDE</name>
<dbReference type="RefSeq" id="XP_003681596.1">
    <property type="nucleotide sequence ID" value="XM_003681548.1"/>
</dbReference>
<dbReference type="PROSITE" id="PS00755">
    <property type="entry name" value="SECY_1"/>
    <property type="match status" value="1"/>
</dbReference>
<evidence type="ECO:0000313" key="14">
    <source>
        <dbReference type="Proteomes" id="UP000005627"/>
    </source>
</evidence>
<keyword evidence="6" id="KW-0653">Protein transport</keyword>
<evidence type="ECO:0000256" key="10">
    <source>
        <dbReference type="RuleBase" id="RU004349"/>
    </source>
</evidence>
<evidence type="ECO:0000256" key="2">
    <source>
        <dbReference type="ARBA" id="ARBA00005751"/>
    </source>
</evidence>
<evidence type="ECO:0000256" key="9">
    <source>
        <dbReference type="ARBA" id="ARBA00023136"/>
    </source>
</evidence>
<feature type="transmembrane region" description="Helical" evidence="11">
    <location>
        <begin position="279"/>
        <end position="298"/>
    </location>
</feature>
<reference evidence="13 14" key="1">
    <citation type="journal article" date="2011" name="Proc. Natl. Acad. Sci. U.S.A.">
        <title>Evolutionary erosion of yeast sex chromosomes by mating-type switching accidents.</title>
        <authorList>
            <person name="Gordon J.L."/>
            <person name="Armisen D."/>
            <person name="Proux-Wera E."/>
            <person name="Oheigeartaigh S.S."/>
            <person name="Byrne K.P."/>
            <person name="Wolfe K.H."/>
        </authorList>
    </citation>
    <scope>NUCLEOTIDE SEQUENCE [LARGE SCALE GENOMIC DNA]</scope>
    <source>
        <strain evidence="14">ATCC 10662 / CBS 1146 / NBRC 0425 / NCYC 2629 / NRRL Y-866</strain>
    </source>
</reference>
<accession>G8ZUU1</accession>
<dbReference type="GO" id="GO:0005048">
    <property type="term" value="F:signal sequence binding"/>
    <property type="evidence" value="ECO:0007669"/>
    <property type="project" value="EnsemblFungi"/>
</dbReference>
<keyword evidence="5" id="KW-0256">Endoplasmic reticulum</keyword>
<dbReference type="GO" id="GO:0006616">
    <property type="term" value="P:SRP-dependent cotranslational protein targeting to membrane, translocation"/>
    <property type="evidence" value="ECO:0007669"/>
    <property type="project" value="EnsemblFungi"/>
</dbReference>
<evidence type="ECO:0000256" key="3">
    <source>
        <dbReference type="ARBA" id="ARBA00022448"/>
    </source>
</evidence>
<dbReference type="GO" id="GO:0015450">
    <property type="term" value="F:protein-transporting ATPase activity"/>
    <property type="evidence" value="ECO:0007669"/>
    <property type="project" value="EnsemblFungi"/>
</dbReference>
<evidence type="ECO:0000259" key="12">
    <source>
        <dbReference type="Pfam" id="PF10559"/>
    </source>
</evidence>
<keyword evidence="3" id="KW-0813">Transport</keyword>
<dbReference type="GeneID" id="11501038"/>
<dbReference type="FunCoup" id="G8ZUU1">
    <property type="interactions" value="1058"/>
</dbReference>
<dbReference type="NCBIfam" id="TIGR00967">
    <property type="entry name" value="3a0501s007"/>
    <property type="match status" value="1"/>
</dbReference>
<dbReference type="NCBIfam" id="NF006341">
    <property type="entry name" value="PRK08568.1-5"/>
    <property type="match status" value="1"/>
</dbReference>
<dbReference type="eggNOG" id="KOG1373">
    <property type="taxonomic scope" value="Eukaryota"/>
</dbReference>
<dbReference type="GO" id="GO:0030970">
    <property type="term" value="P:retrograde protein transport, ER to cytosol"/>
    <property type="evidence" value="ECO:0007669"/>
    <property type="project" value="EnsemblFungi"/>
</dbReference>
<dbReference type="Pfam" id="PF00344">
    <property type="entry name" value="SecY"/>
    <property type="match status" value="1"/>
</dbReference>
<dbReference type="GO" id="GO:0005784">
    <property type="term" value="C:Sec61 translocon complex"/>
    <property type="evidence" value="ECO:0007669"/>
    <property type="project" value="EnsemblFungi"/>
</dbReference>
<evidence type="ECO:0000256" key="7">
    <source>
        <dbReference type="ARBA" id="ARBA00022989"/>
    </source>
</evidence>
<comment type="similarity">
    <text evidence="2 10">Belongs to the SecY/SEC61-alpha family.</text>
</comment>
<dbReference type="GO" id="GO:1904680">
    <property type="term" value="F:peptide transmembrane transporter activity"/>
    <property type="evidence" value="ECO:0007669"/>
    <property type="project" value="EnsemblFungi"/>
</dbReference>
<evidence type="ECO:0000256" key="5">
    <source>
        <dbReference type="ARBA" id="ARBA00022824"/>
    </source>
</evidence>
<evidence type="ECO:0000256" key="11">
    <source>
        <dbReference type="SAM" id="Phobius"/>
    </source>
</evidence>
<feature type="transmembrane region" description="Helical" evidence="11">
    <location>
        <begin position="151"/>
        <end position="174"/>
    </location>
</feature>
<evidence type="ECO:0000256" key="8">
    <source>
        <dbReference type="ARBA" id="ARBA00023010"/>
    </source>
</evidence>
<dbReference type="KEGG" id="tdl:TDEL_0E01420"/>
<dbReference type="GO" id="GO:0070843">
    <property type="term" value="P:misfolded protein transport"/>
    <property type="evidence" value="ECO:0007669"/>
    <property type="project" value="EnsemblFungi"/>
</dbReference>
<dbReference type="Proteomes" id="UP000005627">
    <property type="component" value="Chromosome 5"/>
</dbReference>
<feature type="transmembrane region" description="Helical" evidence="11">
    <location>
        <begin position="180"/>
        <end position="202"/>
    </location>
</feature>
<dbReference type="OrthoDB" id="420669at2759"/>
<keyword evidence="7 11" id="KW-1133">Transmembrane helix</keyword>
<dbReference type="InterPro" id="IPR023201">
    <property type="entry name" value="SecY_dom_sf"/>
</dbReference>
<dbReference type="GO" id="GO:0000324">
    <property type="term" value="C:fungal-type vacuole"/>
    <property type="evidence" value="ECO:0007669"/>
    <property type="project" value="EnsemblFungi"/>
</dbReference>
<dbReference type="Pfam" id="PF10559">
    <property type="entry name" value="Plug_translocon"/>
    <property type="match status" value="1"/>
</dbReference>
<dbReference type="PIRSF" id="PIRSF004557">
    <property type="entry name" value="SecY"/>
    <property type="match status" value="1"/>
</dbReference>
<dbReference type="PANTHER" id="PTHR10906">
    <property type="entry name" value="SECY/SEC61-ALPHA FAMILY MEMBER"/>
    <property type="match status" value="1"/>
</dbReference>